<dbReference type="PRINTS" id="PR00455">
    <property type="entry name" value="HTHTETR"/>
</dbReference>
<dbReference type="PROSITE" id="PS50977">
    <property type="entry name" value="HTH_TETR_2"/>
    <property type="match status" value="1"/>
</dbReference>
<evidence type="ECO:0000256" key="1">
    <source>
        <dbReference type="ARBA" id="ARBA00023125"/>
    </source>
</evidence>
<comment type="caution">
    <text evidence="4">The sequence shown here is derived from an EMBL/GenBank/DDBJ whole genome shotgun (WGS) entry which is preliminary data.</text>
</comment>
<dbReference type="InterPro" id="IPR009057">
    <property type="entry name" value="Homeodomain-like_sf"/>
</dbReference>
<accession>A0ABV9JAP6</accession>
<reference evidence="5" key="1">
    <citation type="journal article" date="2019" name="Int. J. Syst. Evol. Microbiol.">
        <title>The Global Catalogue of Microorganisms (GCM) 10K type strain sequencing project: providing services to taxonomists for standard genome sequencing and annotation.</title>
        <authorList>
            <consortium name="The Broad Institute Genomics Platform"/>
            <consortium name="The Broad Institute Genome Sequencing Center for Infectious Disease"/>
            <person name="Wu L."/>
            <person name="Ma J."/>
        </authorList>
    </citation>
    <scope>NUCLEOTIDE SEQUENCE [LARGE SCALE GENOMIC DNA]</scope>
    <source>
        <strain evidence="5">CCUG 63287</strain>
    </source>
</reference>
<keyword evidence="1 2" id="KW-0238">DNA-binding</keyword>
<sequence>MSDKKEQFYEFHHYIVTATMQLLDEKTLTELAVTDICKRAGVSRPAFYRHFKNKEQIVLTYFTPIYENFLTELSKMPNLNSQLLAEQFVNFFANQGKEIRKATRAGYYLLIFQVFAEKIADFYNDTTTWTDYVGTKRQFWNDFMAAGLFYVLGNWAKNNCPESREEVVKMVIEFHE</sequence>
<organism evidence="4 5">
    <name type="scientific">Lactococcus nasutitermitis</name>
    <dbReference type="NCBI Taxonomy" id="1652957"/>
    <lineage>
        <taxon>Bacteria</taxon>
        <taxon>Bacillati</taxon>
        <taxon>Bacillota</taxon>
        <taxon>Bacilli</taxon>
        <taxon>Lactobacillales</taxon>
        <taxon>Streptococcaceae</taxon>
        <taxon>Lactococcus</taxon>
    </lineage>
</organism>
<protein>
    <submittedName>
        <fullName evidence="4">TetR/AcrR family transcriptional regulator</fullName>
    </submittedName>
</protein>
<dbReference type="Proteomes" id="UP001595987">
    <property type="component" value="Unassembled WGS sequence"/>
</dbReference>
<dbReference type="SUPFAM" id="SSF46689">
    <property type="entry name" value="Homeodomain-like"/>
    <property type="match status" value="1"/>
</dbReference>
<proteinExistence type="predicted"/>
<dbReference type="Gene3D" id="1.10.357.10">
    <property type="entry name" value="Tetracycline Repressor, domain 2"/>
    <property type="match status" value="1"/>
</dbReference>
<feature type="domain" description="HTH tetR-type" evidence="3">
    <location>
        <begin position="9"/>
        <end position="69"/>
    </location>
</feature>
<evidence type="ECO:0000313" key="4">
    <source>
        <dbReference type="EMBL" id="MFC4651797.1"/>
    </source>
</evidence>
<dbReference type="RefSeq" id="WP_244842558.1">
    <property type="nucleotide sequence ID" value="NZ_BOVQ01000002.1"/>
</dbReference>
<dbReference type="InterPro" id="IPR050624">
    <property type="entry name" value="HTH-type_Tx_Regulator"/>
</dbReference>
<dbReference type="PANTHER" id="PTHR43479">
    <property type="entry name" value="ACREF/ENVCD OPERON REPRESSOR-RELATED"/>
    <property type="match status" value="1"/>
</dbReference>
<feature type="DNA-binding region" description="H-T-H motif" evidence="2">
    <location>
        <begin position="32"/>
        <end position="51"/>
    </location>
</feature>
<dbReference type="EMBL" id="JBHSGD010000004">
    <property type="protein sequence ID" value="MFC4651797.1"/>
    <property type="molecule type" value="Genomic_DNA"/>
</dbReference>
<dbReference type="InterPro" id="IPR001647">
    <property type="entry name" value="HTH_TetR"/>
</dbReference>
<gene>
    <name evidence="4" type="ORF">ACFO26_02660</name>
</gene>
<evidence type="ECO:0000259" key="3">
    <source>
        <dbReference type="PROSITE" id="PS50977"/>
    </source>
</evidence>
<evidence type="ECO:0000313" key="5">
    <source>
        <dbReference type="Proteomes" id="UP001595987"/>
    </source>
</evidence>
<dbReference type="PANTHER" id="PTHR43479:SF11">
    <property type="entry name" value="ACREF_ENVCD OPERON REPRESSOR-RELATED"/>
    <property type="match status" value="1"/>
</dbReference>
<keyword evidence="5" id="KW-1185">Reference proteome</keyword>
<name>A0ABV9JAP6_9LACT</name>
<dbReference type="Pfam" id="PF00440">
    <property type="entry name" value="TetR_N"/>
    <property type="match status" value="1"/>
</dbReference>
<evidence type="ECO:0000256" key="2">
    <source>
        <dbReference type="PROSITE-ProRule" id="PRU00335"/>
    </source>
</evidence>